<accession>A0A438HQB0</accession>
<dbReference type="AlphaFoldDB" id="A0A438HQB0"/>
<proteinExistence type="predicted"/>
<sequence length="79" mass="9302">MILIDYLRHDFRTTLQTLSFPTVIAGVRNLMRQRVQLFYRLETVKTMRAYIAYNMDGNEDLLASLETTNWSVEEGKGRE</sequence>
<organism evidence="1 2">
    <name type="scientific">Vitis vinifera</name>
    <name type="common">Grape</name>
    <dbReference type="NCBI Taxonomy" id="29760"/>
    <lineage>
        <taxon>Eukaryota</taxon>
        <taxon>Viridiplantae</taxon>
        <taxon>Streptophyta</taxon>
        <taxon>Embryophyta</taxon>
        <taxon>Tracheophyta</taxon>
        <taxon>Spermatophyta</taxon>
        <taxon>Magnoliopsida</taxon>
        <taxon>eudicotyledons</taxon>
        <taxon>Gunneridae</taxon>
        <taxon>Pentapetalae</taxon>
        <taxon>rosids</taxon>
        <taxon>Vitales</taxon>
        <taxon>Vitaceae</taxon>
        <taxon>Viteae</taxon>
        <taxon>Vitis</taxon>
    </lineage>
</organism>
<dbReference type="Proteomes" id="UP000288805">
    <property type="component" value="Unassembled WGS sequence"/>
</dbReference>
<evidence type="ECO:0000313" key="2">
    <source>
        <dbReference type="Proteomes" id="UP000288805"/>
    </source>
</evidence>
<name>A0A438HQB0_VITVI</name>
<reference evidence="1 2" key="1">
    <citation type="journal article" date="2018" name="PLoS Genet.">
        <title>Population sequencing reveals clonal diversity and ancestral inbreeding in the grapevine cultivar Chardonnay.</title>
        <authorList>
            <person name="Roach M.J."/>
            <person name="Johnson D.L."/>
            <person name="Bohlmann J."/>
            <person name="van Vuuren H.J."/>
            <person name="Jones S.J."/>
            <person name="Pretorius I.S."/>
            <person name="Schmidt S.A."/>
            <person name="Borneman A.R."/>
        </authorList>
    </citation>
    <scope>NUCLEOTIDE SEQUENCE [LARGE SCALE GENOMIC DNA]</scope>
    <source>
        <strain evidence="2">cv. Chardonnay</strain>
        <tissue evidence="1">Leaf</tissue>
    </source>
</reference>
<protein>
    <submittedName>
        <fullName evidence="1">Uncharacterized protein</fullName>
    </submittedName>
</protein>
<gene>
    <name evidence="1" type="ORF">CK203_039786</name>
</gene>
<comment type="caution">
    <text evidence="1">The sequence shown here is derived from an EMBL/GenBank/DDBJ whole genome shotgun (WGS) entry which is preliminary data.</text>
</comment>
<evidence type="ECO:0000313" key="1">
    <source>
        <dbReference type="EMBL" id="RVW86643.1"/>
    </source>
</evidence>
<dbReference type="EMBL" id="QGNW01000191">
    <property type="protein sequence ID" value="RVW86643.1"/>
    <property type="molecule type" value="Genomic_DNA"/>
</dbReference>